<feature type="binding site" evidence="9">
    <location>
        <position position="16"/>
    </location>
    <ligand>
        <name>ATP</name>
        <dbReference type="ChEBI" id="CHEBI:30616"/>
    </ligand>
</feature>
<comment type="function">
    <text evidence="9">Reversibly transfers an adenylyl group from ATP to 4'-phosphopantetheine, yielding dephospho-CoA (dPCoA) and pyrophosphate.</text>
</comment>
<keyword evidence="5 9" id="KW-0067">ATP-binding</keyword>
<feature type="binding site" evidence="9">
    <location>
        <position position="72"/>
    </location>
    <ligand>
        <name>substrate</name>
    </ligand>
</feature>
<evidence type="ECO:0000256" key="7">
    <source>
        <dbReference type="ARBA" id="ARBA00022993"/>
    </source>
</evidence>
<feature type="binding site" evidence="9">
    <location>
        <position position="86"/>
    </location>
    <ligand>
        <name>substrate</name>
    </ligand>
</feature>
<evidence type="ECO:0000256" key="6">
    <source>
        <dbReference type="ARBA" id="ARBA00022842"/>
    </source>
</evidence>
<feature type="binding site" evidence="9">
    <location>
        <begin position="122"/>
        <end position="128"/>
    </location>
    <ligand>
        <name>ATP</name>
        <dbReference type="ChEBI" id="CHEBI:30616"/>
    </ligand>
</feature>
<dbReference type="UniPathway" id="UPA00241">
    <property type="reaction ID" value="UER00355"/>
</dbReference>
<accession>A0A1F7RS73</accession>
<evidence type="ECO:0000313" key="11">
    <source>
        <dbReference type="EMBL" id="OGL44393.1"/>
    </source>
</evidence>
<dbReference type="InterPro" id="IPR014729">
    <property type="entry name" value="Rossmann-like_a/b/a_fold"/>
</dbReference>
<evidence type="ECO:0000256" key="8">
    <source>
        <dbReference type="ARBA" id="ARBA00029346"/>
    </source>
</evidence>
<dbReference type="PANTHER" id="PTHR21342:SF1">
    <property type="entry name" value="PHOSPHOPANTETHEINE ADENYLYLTRANSFERASE"/>
    <property type="match status" value="1"/>
</dbReference>
<comment type="subcellular location">
    <subcellularLocation>
        <location evidence="9">Cytoplasm</location>
    </subcellularLocation>
</comment>
<feature type="binding site" evidence="9">
    <location>
        <begin position="8"/>
        <end position="9"/>
    </location>
    <ligand>
        <name>ATP</name>
        <dbReference type="ChEBI" id="CHEBI:30616"/>
    </ligand>
</feature>
<gene>
    <name evidence="9" type="primary">coaD</name>
    <name evidence="11" type="ORF">A2149_05570</name>
</gene>
<dbReference type="GO" id="GO:0005737">
    <property type="term" value="C:cytoplasm"/>
    <property type="evidence" value="ECO:0007669"/>
    <property type="project" value="UniProtKB-SubCell"/>
</dbReference>
<evidence type="ECO:0000256" key="3">
    <source>
        <dbReference type="ARBA" id="ARBA00022695"/>
    </source>
</evidence>
<dbReference type="InterPro" id="IPR004821">
    <property type="entry name" value="Cyt_trans-like"/>
</dbReference>
<keyword evidence="1 9" id="KW-0963">Cytoplasm</keyword>
<feature type="binding site" evidence="9">
    <location>
        <position position="97"/>
    </location>
    <ligand>
        <name>ATP</name>
        <dbReference type="ChEBI" id="CHEBI:30616"/>
    </ligand>
</feature>
<dbReference type="GO" id="GO:0015937">
    <property type="term" value="P:coenzyme A biosynthetic process"/>
    <property type="evidence" value="ECO:0007669"/>
    <property type="project" value="UniProtKB-UniRule"/>
</dbReference>
<dbReference type="EMBL" id="MGDF01000145">
    <property type="protein sequence ID" value="OGL44393.1"/>
    <property type="molecule type" value="Genomic_DNA"/>
</dbReference>
<evidence type="ECO:0000256" key="5">
    <source>
        <dbReference type="ARBA" id="ARBA00022840"/>
    </source>
</evidence>
<feature type="domain" description="Cytidyltransferase-like" evidence="10">
    <location>
        <begin position="4"/>
        <end position="132"/>
    </location>
</feature>
<proteinExistence type="inferred from homology"/>
<comment type="caution">
    <text evidence="11">The sequence shown here is derived from an EMBL/GenBank/DDBJ whole genome shotgun (WGS) entry which is preliminary data.</text>
</comment>
<evidence type="ECO:0000256" key="1">
    <source>
        <dbReference type="ARBA" id="ARBA00022490"/>
    </source>
</evidence>
<dbReference type="HAMAP" id="MF_00151">
    <property type="entry name" value="PPAT_bact"/>
    <property type="match status" value="1"/>
</dbReference>
<feature type="binding site" evidence="9">
    <location>
        <position position="8"/>
    </location>
    <ligand>
        <name>substrate</name>
    </ligand>
</feature>
<dbReference type="Pfam" id="PF01467">
    <property type="entry name" value="CTP_transf_like"/>
    <property type="match status" value="1"/>
</dbReference>
<comment type="subunit">
    <text evidence="9">Homohexamer.</text>
</comment>
<dbReference type="PRINTS" id="PR01020">
    <property type="entry name" value="LPSBIOSNTHSS"/>
</dbReference>
<evidence type="ECO:0000256" key="4">
    <source>
        <dbReference type="ARBA" id="ARBA00022741"/>
    </source>
</evidence>
<comment type="pathway">
    <text evidence="9">Cofactor biosynthesis; coenzyme A biosynthesis; CoA from (R)-pantothenate: step 4/5.</text>
</comment>
<evidence type="ECO:0000256" key="9">
    <source>
        <dbReference type="HAMAP-Rule" id="MF_00151"/>
    </source>
</evidence>
<keyword evidence="7 9" id="KW-0173">Coenzyme A biosynthesis</keyword>
<dbReference type="NCBIfam" id="TIGR00125">
    <property type="entry name" value="cyt_tran_rel"/>
    <property type="match status" value="1"/>
</dbReference>
<keyword evidence="2 9" id="KW-0808">Transferase</keyword>
<organism evidence="11 12">
    <name type="scientific">Candidatus Schekmanbacteria bacterium RBG_16_38_11</name>
    <dbReference type="NCBI Taxonomy" id="1817880"/>
    <lineage>
        <taxon>Bacteria</taxon>
        <taxon>Candidatus Schekmaniibacteriota</taxon>
    </lineage>
</organism>
<feature type="binding site" evidence="9">
    <location>
        <begin position="87"/>
        <end position="89"/>
    </location>
    <ligand>
        <name>ATP</name>
        <dbReference type="ChEBI" id="CHEBI:30616"/>
    </ligand>
</feature>
<keyword evidence="3 9" id="KW-0548">Nucleotidyltransferase</keyword>
<dbReference type="SUPFAM" id="SSF52374">
    <property type="entry name" value="Nucleotidylyl transferase"/>
    <property type="match status" value="1"/>
</dbReference>
<dbReference type="PANTHER" id="PTHR21342">
    <property type="entry name" value="PHOSPHOPANTETHEINE ADENYLYLTRANSFERASE"/>
    <property type="match status" value="1"/>
</dbReference>
<dbReference type="GO" id="GO:0004595">
    <property type="term" value="F:pantetheine-phosphate adenylyltransferase activity"/>
    <property type="evidence" value="ECO:0007669"/>
    <property type="project" value="UniProtKB-UniRule"/>
</dbReference>
<keyword evidence="6 9" id="KW-0460">Magnesium</keyword>
<feature type="site" description="Transition state stabilizer" evidence="9">
    <location>
        <position position="16"/>
    </location>
</feature>
<comment type="similarity">
    <text evidence="9">Belongs to the bacterial CoaD family.</text>
</comment>
<reference evidence="11 12" key="1">
    <citation type="journal article" date="2016" name="Nat. Commun.">
        <title>Thousands of microbial genomes shed light on interconnected biogeochemical processes in an aquifer system.</title>
        <authorList>
            <person name="Anantharaman K."/>
            <person name="Brown C.T."/>
            <person name="Hug L.A."/>
            <person name="Sharon I."/>
            <person name="Castelle C.J."/>
            <person name="Probst A.J."/>
            <person name="Thomas B.C."/>
            <person name="Singh A."/>
            <person name="Wilkins M.J."/>
            <person name="Karaoz U."/>
            <person name="Brodie E.L."/>
            <person name="Williams K.H."/>
            <person name="Hubbard S.S."/>
            <person name="Banfield J.F."/>
        </authorList>
    </citation>
    <scope>NUCLEOTIDE SEQUENCE [LARGE SCALE GENOMIC DNA]</scope>
</reference>
<evidence type="ECO:0000313" key="12">
    <source>
        <dbReference type="Proteomes" id="UP000178435"/>
    </source>
</evidence>
<name>A0A1F7RS73_9BACT</name>
<comment type="catalytic activity">
    <reaction evidence="8 9">
        <text>(R)-4'-phosphopantetheine + ATP + H(+) = 3'-dephospho-CoA + diphosphate</text>
        <dbReference type="Rhea" id="RHEA:19801"/>
        <dbReference type="ChEBI" id="CHEBI:15378"/>
        <dbReference type="ChEBI" id="CHEBI:30616"/>
        <dbReference type="ChEBI" id="CHEBI:33019"/>
        <dbReference type="ChEBI" id="CHEBI:57328"/>
        <dbReference type="ChEBI" id="CHEBI:61723"/>
        <dbReference type="EC" id="2.7.7.3"/>
    </reaction>
</comment>
<dbReference type="GO" id="GO:0005524">
    <property type="term" value="F:ATP binding"/>
    <property type="evidence" value="ECO:0007669"/>
    <property type="project" value="UniProtKB-KW"/>
</dbReference>
<dbReference type="EC" id="2.7.7.3" evidence="9"/>
<evidence type="ECO:0000259" key="10">
    <source>
        <dbReference type="Pfam" id="PF01467"/>
    </source>
</evidence>
<dbReference type="Gene3D" id="3.40.50.620">
    <property type="entry name" value="HUPs"/>
    <property type="match status" value="1"/>
</dbReference>
<feature type="binding site" evidence="9">
    <location>
        <position position="40"/>
    </location>
    <ligand>
        <name>substrate</name>
    </ligand>
</feature>
<dbReference type="NCBIfam" id="TIGR01510">
    <property type="entry name" value="coaD_prev_kdtB"/>
    <property type="match status" value="1"/>
</dbReference>
<comment type="cofactor">
    <cofactor evidence="9">
        <name>Mg(2+)</name>
        <dbReference type="ChEBI" id="CHEBI:18420"/>
    </cofactor>
</comment>
<protein>
    <recommendedName>
        <fullName evidence="9">Phosphopantetheine adenylyltransferase</fullName>
        <ecNumber evidence="9">2.7.7.3</ecNumber>
    </recommendedName>
    <alternativeName>
        <fullName evidence="9">Dephospho-CoA pyrophosphorylase</fullName>
    </alternativeName>
    <alternativeName>
        <fullName evidence="9">Pantetheine-phosphate adenylyltransferase</fullName>
        <shortName evidence="9">PPAT</shortName>
    </alternativeName>
</protein>
<keyword evidence="4 9" id="KW-0547">Nucleotide-binding</keyword>
<dbReference type="CDD" id="cd02163">
    <property type="entry name" value="PPAT"/>
    <property type="match status" value="1"/>
</dbReference>
<evidence type="ECO:0000256" key="2">
    <source>
        <dbReference type="ARBA" id="ARBA00022679"/>
    </source>
</evidence>
<dbReference type="InterPro" id="IPR001980">
    <property type="entry name" value="PPAT"/>
</dbReference>
<dbReference type="Proteomes" id="UP000178435">
    <property type="component" value="Unassembled WGS sequence"/>
</dbReference>
<sequence length="169" mass="18854">MKAVYPGSFDPITNGHIDIIKRGLAIFDEVIVAIAKNSEKKPLFAVKERVKIIREIAKGLKGIRVDVFDGLLVDYVKSVGAKAVIRGLRAVSDFEYEFQMAITNRKLGKDVETIFLMSSEKYSYLSSRIVKEVSSYGGNITGMVPESVVKALGEKFMRKKLTQEIKDGF</sequence>
<dbReference type="AlphaFoldDB" id="A0A1F7RS73"/>